<keyword evidence="3" id="KW-0998">Cell outer membrane</keyword>
<evidence type="ECO:0000259" key="5">
    <source>
        <dbReference type="Pfam" id="PF13525"/>
    </source>
</evidence>
<keyword evidence="2" id="KW-0472">Membrane</keyword>
<reference evidence="6" key="1">
    <citation type="submission" date="2022-12" db="EMBL/GenBank/DDBJ databases">
        <title>Reference genome sequencing for broad-spectrum identification of bacterial and archaeal isolates by mass spectrometry.</title>
        <authorList>
            <person name="Sekiguchi Y."/>
            <person name="Tourlousse D.M."/>
        </authorList>
    </citation>
    <scope>NUCLEOTIDE SEQUENCE</scope>
    <source>
        <strain evidence="6">TSL-P1</strain>
    </source>
</reference>
<feature type="domain" description="Outer membrane lipoprotein BamD-like" evidence="5">
    <location>
        <begin position="38"/>
        <end position="224"/>
    </location>
</feature>
<dbReference type="InterPro" id="IPR011990">
    <property type="entry name" value="TPR-like_helical_dom_sf"/>
</dbReference>
<dbReference type="Pfam" id="PF13525">
    <property type="entry name" value="YfiO"/>
    <property type="match status" value="1"/>
</dbReference>
<name>A0A9W6LKM3_9BACT</name>
<dbReference type="NCBIfam" id="TIGR03302">
    <property type="entry name" value="OM_YfiO"/>
    <property type="match status" value="1"/>
</dbReference>
<dbReference type="Proteomes" id="UP001144297">
    <property type="component" value="Unassembled WGS sequence"/>
</dbReference>
<evidence type="ECO:0000313" key="7">
    <source>
        <dbReference type="Proteomes" id="UP001144297"/>
    </source>
</evidence>
<keyword evidence="1" id="KW-0732">Signal</keyword>
<dbReference type="InterPro" id="IPR039565">
    <property type="entry name" value="BamD-like"/>
</dbReference>
<protein>
    <submittedName>
        <fullName evidence="6">Outer membrane protein assembly factor BamD</fullName>
    </submittedName>
</protein>
<evidence type="ECO:0000313" key="6">
    <source>
        <dbReference type="EMBL" id="GLI53779.1"/>
    </source>
</evidence>
<dbReference type="HAMAP" id="MF_00922">
    <property type="entry name" value="OM_assembly_BamD"/>
    <property type="match status" value="1"/>
</dbReference>
<dbReference type="AlphaFoldDB" id="A0A9W6LKM3"/>
<feature type="repeat" description="TPR" evidence="4">
    <location>
        <begin position="70"/>
        <end position="103"/>
    </location>
</feature>
<dbReference type="EMBL" id="BSDX01000001">
    <property type="protein sequence ID" value="GLI53779.1"/>
    <property type="molecule type" value="Genomic_DNA"/>
</dbReference>
<dbReference type="InterPro" id="IPR017689">
    <property type="entry name" value="BamD"/>
</dbReference>
<organism evidence="6 7">
    <name type="scientific">Thermodesulfovibrio yellowstonii</name>
    <dbReference type="NCBI Taxonomy" id="28262"/>
    <lineage>
        <taxon>Bacteria</taxon>
        <taxon>Pseudomonadati</taxon>
        <taxon>Nitrospirota</taxon>
        <taxon>Thermodesulfovibrionia</taxon>
        <taxon>Thermodesulfovibrionales</taxon>
        <taxon>Thermodesulfovibrionaceae</taxon>
        <taxon>Thermodesulfovibrio</taxon>
    </lineage>
</organism>
<evidence type="ECO:0000256" key="3">
    <source>
        <dbReference type="ARBA" id="ARBA00023237"/>
    </source>
</evidence>
<comment type="caution">
    <text evidence="6">The sequence shown here is derived from an EMBL/GenBank/DDBJ whole genome shotgun (WGS) entry which is preliminary data.</text>
</comment>
<evidence type="ECO:0000256" key="1">
    <source>
        <dbReference type="ARBA" id="ARBA00022729"/>
    </source>
</evidence>
<dbReference type="PROSITE" id="PS50005">
    <property type="entry name" value="TPR"/>
    <property type="match status" value="1"/>
</dbReference>
<dbReference type="Gene3D" id="1.25.40.10">
    <property type="entry name" value="Tetratricopeptide repeat domain"/>
    <property type="match status" value="1"/>
</dbReference>
<keyword evidence="4" id="KW-0802">TPR repeat</keyword>
<sequence length="248" mass="28907">MKNLFKIFIIIFILSSLLSCGGKEAVKKEEFDPVVYLKKADELVSKKEYEEARKLLLEIKNRESAKEYAPLAQLKIADSYLKEDEPELAITEYRRFIELYPESTYAPYAQYSIGMAYFRQIEGPERGAGTAQKALNEFLKLEKMYPRHPYGDILPLRIQKCRNIIAEGELIIGKFYHKKGSYKAAIGRFEGIVKNYPDFKNLDETLYLLVDSYKNLNMLDKAKQYLKLLKEKFPDSQFAKKAEGFRFQ</sequence>
<proteinExistence type="inferred from homology"/>
<gene>
    <name evidence="6" type="ORF">TISLANDTSLP1_14720</name>
</gene>
<accession>A0A9W6LKM3</accession>
<evidence type="ECO:0000256" key="2">
    <source>
        <dbReference type="ARBA" id="ARBA00023136"/>
    </source>
</evidence>
<keyword evidence="7" id="KW-1185">Reference proteome</keyword>
<dbReference type="PROSITE" id="PS51257">
    <property type="entry name" value="PROKAR_LIPOPROTEIN"/>
    <property type="match status" value="1"/>
</dbReference>
<evidence type="ECO:0000256" key="4">
    <source>
        <dbReference type="PROSITE-ProRule" id="PRU00339"/>
    </source>
</evidence>
<dbReference type="InterPro" id="IPR019734">
    <property type="entry name" value="TPR_rpt"/>
</dbReference>
<dbReference type="SUPFAM" id="SSF48452">
    <property type="entry name" value="TPR-like"/>
    <property type="match status" value="1"/>
</dbReference>